<dbReference type="AlphaFoldDB" id="A0A3A3GFP9"/>
<proteinExistence type="inferred from homology"/>
<dbReference type="GO" id="GO:0004252">
    <property type="term" value="F:serine-type endopeptidase activity"/>
    <property type="evidence" value="ECO:0007669"/>
    <property type="project" value="InterPro"/>
</dbReference>
<dbReference type="Gene3D" id="3.40.50.200">
    <property type="entry name" value="Peptidase S8/S53 domain"/>
    <property type="match status" value="1"/>
</dbReference>
<reference evidence="4 5" key="1">
    <citation type="submission" date="2018-09" db="EMBL/GenBank/DDBJ databases">
        <title>Paenibacillus SK2017-BO5.</title>
        <authorList>
            <person name="Piskunova J.V."/>
            <person name="Dubiley S.A."/>
            <person name="Severinov K.V."/>
        </authorList>
    </citation>
    <scope>NUCLEOTIDE SEQUENCE [LARGE SCALE GENOMIC DNA]</scope>
    <source>
        <strain evidence="4 5">BO5</strain>
    </source>
</reference>
<feature type="domain" description="Peptidase S8/S53" evidence="3">
    <location>
        <begin position="6"/>
        <end position="112"/>
    </location>
</feature>
<dbReference type="SUPFAM" id="SSF52743">
    <property type="entry name" value="Subtilisin-like"/>
    <property type="match status" value="1"/>
</dbReference>
<protein>
    <recommendedName>
        <fullName evidence="3">Peptidase S8/S53 domain-containing protein</fullName>
    </recommendedName>
</protein>
<accession>A0A3A3GFP9</accession>
<dbReference type="Pfam" id="PF00082">
    <property type="entry name" value="Peptidase_S8"/>
    <property type="match status" value="1"/>
</dbReference>
<comment type="caution">
    <text evidence="4">The sequence shown here is derived from an EMBL/GenBank/DDBJ whole genome shotgun (WGS) entry which is preliminary data.</text>
</comment>
<evidence type="ECO:0000313" key="5">
    <source>
        <dbReference type="Proteomes" id="UP000266177"/>
    </source>
</evidence>
<dbReference type="PANTHER" id="PTHR43806:SF65">
    <property type="entry name" value="SERINE PROTEASE APRX"/>
    <property type="match status" value="1"/>
</dbReference>
<dbReference type="InterPro" id="IPR050131">
    <property type="entry name" value="Peptidase_S8_subtilisin-like"/>
</dbReference>
<name>A0A3A3GFP9_PANTH</name>
<comment type="caution">
    <text evidence="2">Lacks conserved residue(s) required for the propagation of feature annotation.</text>
</comment>
<dbReference type="InterPro" id="IPR036852">
    <property type="entry name" value="Peptidase_S8/S53_dom_sf"/>
</dbReference>
<dbReference type="InterPro" id="IPR000209">
    <property type="entry name" value="Peptidase_S8/S53_dom"/>
</dbReference>
<sequence length="128" mass="12791">MAIRAANGEQGVKGVAPKTEIHAYKVLGPYGSGSTEDVIAGIDKAVADGMDVINLSLGSETNNERSADSVAVNNAMVAGTITVVSNGNSGPTEATVTDPGTAELVISVGASKPPLVTPIMKIVGSDDP</sequence>
<dbReference type="Proteomes" id="UP000266177">
    <property type="component" value="Unassembled WGS sequence"/>
</dbReference>
<dbReference type="OrthoDB" id="9798386at2"/>
<evidence type="ECO:0000256" key="1">
    <source>
        <dbReference type="ARBA" id="ARBA00011073"/>
    </source>
</evidence>
<dbReference type="EMBL" id="QYZD01000013">
    <property type="protein sequence ID" value="RJG22940.1"/>
    <property type="molecule type" value="Genomic_DNA"/>
</dbReference>
<comment type="similarity">
    <text evidence="1 2">Belongs to the peptidase S8 family.</text>
</comment>
<dbReference type="PANTHER" id="PTHR43806">
    <property type="entry name" value="PEPTIDASE S8"/>
    <property type="match status" value="1"/>
</dbReference>
<evidence type="ECO:0000259" key="3">
    <source>
        <dbReference type="Pfam" id="PF00082"/>
    </source>
</evidence>
<evidence type="ECO:0000256" key="2">
    <source>
        <dbReference type="PROSITE-ProRule" id="PRU01240"/>
    </source>
</evidence>
<dbReference type="PROSITE" id="PS51892">
    <property type="entry name" value="SUBTILASE"/>
    <property type="match status" value="1"/>
</dbReference>
<gene>
    <name evidence="4" type="ORF">DQX05_15450</name>
</gene>
<organism evidence="4 5">
    <name type="scientific">Paenibacillus thiaminolyticus</name>
    <name type="common">Bacillus thiaminolyticus</name>
    <dbReference type="NCBI Taxonomy" id="49283"/>
    <lineage>
        <taxon>Bacteria</taxon>
        <taxon>Bacillati</taxon>
        <taxon>Bacillota</taxon>
        <taxon>Bacilli</taxon>
        <taxon>Bacillales</taxon>
        <taxon>Paenibacillaceae</taxon>
        <taxon>Paenibacillus</taxon>
    </lineage>
</organism>
<dbReference type="GO" id="GO:0006508">
    <property type="term" value="P:proteolysis"/>
    <property type="evidence" value="ECO:0007669"/>
    <property type="project" value="InterPro"/>
</dbReference>
<evidence type="ECO:0000313" key="4">
    <source>
        <dbReference type="EMBL" id="RJG22940.1"/>
    </source>
</evidence>